<evidence type="ECO:0000313" key="3">
    <source>
        <dbReference type="Proteomes" id="UP000266172"/>
    </source>
</evidence>
<organism evidence="2 3">
    <name type="scientific">Roseburia hominis</name>
    <dbReference type="NCBI Taxonomy" id="301301"/>
    <lineage>
        <taxon>Bacteria</taxon>
        <taxon>Bacillati</taxon>
        <taxon>Bacillota</taxon>
        <taxon>Clostridia</taxon>
        <taxon>Lachnospirales</taxon>
        <taxon>Lachnospiraceae</taxon>
        <taxon>Roseburia</taxon>
    </lineage>
</organism>
<feature type="transmembrane region" description="Helical" evidence="1">
    <location>
        <begin position="7"/>
        <end position="33"/>
    </location>
</feature>
<protein>
    <submittedName>
        <fullName evidence="2">Uncharacterized protein</fullName>
    </submittedName>
</protein>
<comment type="caution">
    <text evidence="2">The sequence shown here is derived from an EMBL/GenBank/DDBJ whole genome shotgun (WGS) entry which is preliminary data.</text>
</comment>
<feature type="transmembrane region" description="Helical" evidence="1">
    <location>
        <begin position="39"/>
        <end position="60"/>
    </location>
</feature>
<dbReference type="Proteomes" id="UP000266172">
    <property type="component" value="Unassembled WGS sequence"/>
</dbReference>
<evidence type="ECO:0000313" key="2">
    <source>
        <dbReference type="EMBL" id="RGS36886.1"/>
    </source>
</evidence>
<dbReference type="RefSeq" id="WP_118098288.1">
    <property type="nucleotide sequence ID" value="NZ_CATWOB010000062.1"/>
</dbReference>
<proteinExistence type="predicted"/>
<dbReference type="EMBL" id="QRVL01000019">
    <property type="protein sequence ID" value="RGS36886.1"/>
    <property type="molecule type" value="Genomic_DNA"/>
</dbReference>
<name>A0A395V5P6_9FIRM</name>
<accession>A0A395V5P6</accession>
<evidence type="ECO:0000256" key="1">
    <source>
        <dbReference type="SAM" id="Phobius"/>
    </source>
</evidence>
<sequence length="70" mass="7479">MKTVDMELILLCALMAAIGAFGLVTGVVLLFGIQFQECNAALLTGIVCGLWGILWGSLLIQNRNLVSKNV</sequence>
<keyword evidence="1" id="KW-0472">Membrane</keyword>
<keyword evidence="1" id="KW-1133">Transmembrane helix</keyword>
<dbReference type="AlphaFoldDB" id="A0A395V5P6"/>
<reference evidence="2 3" key="1">
    <citation type="submission" date="2018-08" db="EMBL/GenBank/DDBJ databases">
        <title>A genome reference for cultivated species of the human gut microbiota.</title>
        <authorList>
            <person name="Zou Y."/>
            <person name="Xue W."/>
            <person name="Luo G."/>
        </authorList>
    </citation>
    <scope>NUCLEOTIDE SEQUENCE [LARGE SCALE GENOMIC DNA]</scope>
    <source>
        <strain evidence="2 3">AF22-12AC</strain>
    </source>
</reference>
<gene>
    <name evidence="2" type="ORF">DWX93_14900</name>
</gene>
<keyword evidence="1" id="KW-0812">Transmembrane</keyword>